<dbReference type="AlphaFoldDB" id="A0A538UDP6"/>
<organism evidence="3 4">
    <name type="scientific">Eiseniibacteriota bacterium</name>
    <dbReference type="NCBI Taxonomy" id="2212470"/>
    <lineage>
        <taxon>Bacteria</taxon>
        <taxon>Candidatus Eiseniibacteriota</taxon>
    </lineage>
</organism>
<dbReference type="SUPFAM" id="SSF50939">
    <property type="entry name" value="Sialidases"/>
    <property type="match status" value="1"/>
</dbReference>
<protein>
    <submittedName>
        <fullName evidence="3">Exo-alpha-sialidase</fullName>
    </submittedName>
</protein>
<dbReference type="EMBL" id="VBPB01000021">
    <property type="protein sequence ID" value="TMQ74028.1"/>
    <property type="molecule type" value="Genomic_DNA"/>
</dbReference>
<comment type="caution">
    <text evidence="3">The sequence shown here is derived from an EMBL/GenBank/DDBJ whole genome shotgun (WGS) entry which is preliminary data.</text>
</comment>
<evidence type="ECO:0000256" key="2">
    <source>
        <dbReference type="SAM" id="SignalP"/>
    </source>
</evidence>
<dbReference type="CDD" id="cd15482">
    <property type="entry name" value="Sialidase_non-viral"/>
    <property type="match status" value="1"/>
</dbReference>
<keyword evidence="2" id="KW-0732">Signal</keyword>
<feature type="signal peptide" evidence="2">
    <location>
        <begin position="1"/>
        <end position="18"/>
    </location>
</feature>
<accession>A0A538UDP6</accession>
<name>A0A538UDP6_UNCEI</name>
<feature type="region of interest" description="Disordered" evidence="1">
    <location>
        <begin position="136"/>
        <end position="155"/>
    </location>
</feature>
<proteinExistence type="predicted"/>
<gene>
    <name evidence="3" type="ORF">E6K81_01700</name>
</gene>
<reference evidence="3 4" key="1">
    <citation type="journal article" date="2019" name="Nat. Microbiol.">
        <title>Mediterranean grassland soil C-N compound turnover is dependent on rainfall and depth, and is mediated by genomically divergent microorganisms.</title>
        <authorList>
            <person name="Diamond S."/>
            <person name="Andeer P.F."/>
            <person name="Li Z."/>
            <person name="Crits-Christoph A."/>
            <person name="Burstein D."/>
            <person name="Anantharaman K."/>
            <person name="Lane K.R."/>
            <person name="Thomas B.C."/>
            <person name="Pan C."/>
            <person name="Northen T.R."/>
            <person name="Banfield J.F."/>
        </authorList>
    </citation>
    <scope>NUCLEOTIDE SEQUENCE [LARGE SCALE GENOMIC DNA]</scope>
    <source>
        <strain evidence="3">WS_11</strain>
    </source>
</reference>
<evidence type="ECO:0000256" key="1">
    <source>
        <dbReference type="SAM" id="MobiDB-lite"/>
    </source>
</evidence>
<feature type="chain" id="PRO_5022020499" evidence="2">
    <location>
        <begin position="19"/>
        <end position="409"/>
    </location>
</feature>
<dbReference type="Proteomes" id="UP000319771">
    <property type="component" value="Unassembled WGS sequence"/>
</dbReference>
<evidence type="ECO:0000313" key="3">
    <source>
        <dbReference type="EMBL" id="TMQ74028.1"/>
    </source>
</evidence>
<dbReference type="Gene3D" id="2.120.10.10">
    <property type="match status" value="2"/>
</dbReference>
<dbReference type="InterPro" id="IPR036278">
    <property type="entry name" value="Sialidase_sf"/>
</dbReference>
<evidence type="ECO:0000313" key="4">
    <source>
        <dbReference type="Proteomes" id="UP000319771"/>
    </source>
</evidence>
<sequence length="409" mass="42733">MSPRRASLLLGLVLLAFAAGLRDRPAHAGGGAPAPKEIATPGALGAKAPSLTVLPDGRVLMSWIEPRAAGGVALRCATLGGGQWSSPATIAEGDSVLGNWANFPVVQALGGNRLAVSWLWMRPGGSEACDVRVSQSEDGGRNWSDPVTTHRDATPTEHGFASLVARPEGALAVWLDGRKTVGHQEGDLGPAPDMTLRAAVVTPDGRLADEAELDERVCDCCQTAAVATARGVVVAYRDRSPAEVRDIAVVRLQGGQWTEPSVAHRDGWHLDGCPVNGPALAARGSRVALAWYTAAADSPKVLLAFSDDDGATFGRPVRIDEGEPAGRVHLTMLEDGGALVVWLEQQGQETVVRARRVGPAGVPDAPFTVAGAAAVRGFPRVARSGKTLVFAWTTPAKPPRLRTATATLR</sequence>